<comment type="caution">
    <text evidence="1">The sequence shown here is derived from an EMBL/GenBank/DDBJ whole genome shotgun (WGS) entry which is preliminary data.</text>
</comment>
<reference evidence="1 2" key="1">
    <citation type="submission" date="2020-07" db="EMBL/GenBank/DDBJ databases">
        <title>Genomic Encyclopedia of Type Strains, Phase IV (KMG-V): Genome sequencing to study the core and pangenomes of soil and plant-associated prokaryotes.</title>
        <authorList>
            <person name="Whitman W."/>
        </authorList>
    </citation>
    <scope>NUCLEOTIDE SEQUENCE [LARGE SCALE GENOMIC DNA]</scope>
    <source>
        <strain evidence="1 2">C12</strain>
    </source>
</reference>
<evidence type="ECO:0000313" key="2">
    <source>
        <dbReference type="Proteomes" id="UP000558015"/>
    </source>
</evidence>
<gene>
    <name evidence="1" type="ORF">HNP93_001011</name>
</gene>
<proteinExistence type="predicted"/>
<protein>
    <recommendedName>
        <fullName evidence="3">Phage head morphogenesis protein, SPP1 gp7 family</fullName>
    </recommendedName>
</protein>
<dbReference type="AlphaFoldDB" id="A0A7J9P678"/>
<evidence type="ECO:0000313" key="1">
    <source>
        <dbReference type="EMBL" id="MBA2858310.1"/>
    </source>
</evidence>
<accession>A0A7J9P678</accession>
<dbReference type="EMBL" id="JACDUN010000001">
    <property type="protein sequence ID" value="MBA2858310.1"/>
    <property type="molecule type" value="Genomic_DNA"/>
</dbReference>
<evidence type="ECO:0008006" key="3">
    <source>
        <dbReference type="Google" id="ProtNLM"/>
    </source>
</evidence>
<dbReference type="RefSeq" id="WP_181493303.1">
    <property type="nucleotide sequence ID" value="NZ_JACDUN010000001.1"/>
</dbReference>
<dbReference type="Proteomes" id="UP000558015">
    <property type="component" value="Unassembled WGS sequence"/>
</dbReference>
<organism evidence="1 2">
    <name type="scientific">Methanococcus maripaludis</name>
    <name type="common">Methanococcus deltae</name>
    <dbReference type="NCBI Taxonomy" id="39152"/>
    <lineage>
        <taxon>Archaea</taxon>
        <taxon>Methanobacteriati</taxon>
        <taxon>Methanobacteriota</taxon>
        <taxon>Methanomada group</taxon>
        <taxon>Methanococci</taxon>
        <taxon>Methanococcales</taxon>
        <taxon>Methanococcaceae</taxon>
        <taxon>Methanococcus</taxon>
    </lineage>
</organism>
<name>A0A7J9P678_METMI</name>
<sequence>MKIENVNVYYGENASGETTGSSSVVDASTVSELSTAGIADDPNKYALYLECESEAGRACESLLNDTLSDFRITEGPKKEEIEKWIEDIRLFYSPTTRGIFPELLEDSFLYGNVARQIIRDKGTITKIHRLDPLSTTVVKDPFSDDPIVIHKFTKDQKPQYLIFAKDVNKNGSENTEVIEALKKNVSEVKSVSGTITWENIENCIVFESKSLMKGDCFNAIAKKFDLMFGIGKYIDERAASPPVAFQVGEVVEGKPIGYPEKGNEDKYQTVLDKITESAAKIKTKNTTAFPGYVKPVPLPFTINNIYIKNKLDKCDQMICSSFYYNEAFAKSGAADFKRDGLMKQRREFLQRSKLKIQALVNYILKLQFGENLKEEKFEFIKDSVEERKDQAEADNMVLDGLQKLQDLGADKETLEKYATRYGFKFNITAKEGTQVKEEFGERVETLSVFEEDLLALWQENVKEASEGAFEKIQKLAEKSSGFLDPDEYDKMMEVLDAALLKMEKKLKTGVYKIVSDSIAAESLPVKENKKAIEFLQRYTFDEFAVPLKIKQRQRLKIIFTDMYDSKGTMKGANKLVAEALGKSEKEAKTTVITELKRSSSWGRVDHALRTAEENGLEPWGRLSPIHDDTTCAECKADSGKEYPVREIKKKSPRHPRCRCPWTLFWKKKKE</sequence>